<dbReference type="Proteomes" id="UP001652625">
    <property type="component" value="Chromosome 15"/>
</dbReference>
<evidence type="ECO:0000313" key="2">
    <source>
        <dbReference type="Proteomes" id="UP001652625"/>
    </source>
</evidence>
<dbReference type="Pfam" id="PF03184">
    <property type="entry name" value="DDE_1"/>
    <property type="match status" value="1"/>
</dbReference>
<evidence type="ECO:0000313" key="3">
    <source>
        <dbReference type="RefSeq" id="XP_065675893.1"/>
    </source>
</evidence>
<sequence length="140" mass="16197">MFYINLRKSLIKYKFSLNDIWNFDETGFFTVQVPEHVLVKRKKQQVASVTSAERGILVTMCNAVNASRSSITLFNIFPRIHFKDYFLRHSIPGSVGTANKSGWMVESMFMEWFIPFIKSVQPSKANPVLLILDNHDTYVD</sequence>
<gene>
    <name evidence="3" type="primary">LOC136092102</name>
</gene>
<feature type="domain" description="DDE-1" evidence="1">
    <location>
        <begin position="97"/>
        <end position="138"/>
    </location>
</feature>
<keyword evidence="2" id="KW-1185">Reference proteome</keyword>
<organism evidence="2 3">
    <name type="scientific">Hydra vulgaris</name>
    <name type="common">Hydra</name>
    <name type="synonym">Hydra attenuata</name>
    <dbReference type="NCBI Taxonomy" id="6087"/>
    <lineage>
        <taxon>Eukaryota</taxon>
        <taxon>Metazoa</taxon>
        <taxon>Cnidaria</taxon>
        <taxon>Hydrozoa</taxon>
        <taxon>Hydroidolina</taxon>
        <taxon>Anthoathecata</taxon>
        <taxon>Aplanulata</taxon>
        <taxon>Hydridae</taxon>
        <taxon>Hydra</taxon>
    </lineage>
</organism>
<accession>A0ABM4DMU5</accession>
<evidence type="ECO:0000259" key="1">
    <source>
        <dbReference type="Pfam" id="PF03184"/>
    </source>
</evidence>
<reference evidence="3" key="1">
    <citation type="submission" date="2025-08" db="UniProtKB">
        <authorList>
            <consortium name="RefSeq"/>
        </authorList>
    </citation>
    <scope>IDENTIFICATION</scope>
</reference>
<name>A0ABM4DMU5_HYDVU</name>
<dbReference type="InterPro" id="IPR004875">
    <property type="entry name" value="DDE_SF_endonuclease_dom"/>
</dbReference>
<protein>
    <submittedName>
        <fullName evidence="3">Tigger transposable element-derived protein 6-like</fullName>
    </submittedName>
</protein>
<dbReference type="RefSeq" id="XP_065675893.1">
    <property type="nucleotide sequence ID" value="XM_065819821.1"/>
</dbReference>
<proteinExistence type="predicted"/>
<dbReference type="GeneID" id="136092102"/>